<gene>
    <name evidence="1" type="ORF">DVW87_14070</name>
</gene>
<evidence type="ECO:0000313" key="2">
    <source>
        <dbReference type="Proteomes" id="UP000253918"/>
    </source>
</evidence>
<dbReference type="RefSeq" id="WP_114688445.1">
    <property type="nucleotide sequence ID" value="NZ_QQNB01000003.1"/>
</dbReference>
<sequence>MTDPEFSRPQRLDTIGDSERTVEIAADEAERQALARRFGLRSVDRLEARFAVRRDAGGVAARGHVSARVVQACTVTGDPLPASVEEDVLLRFVAAGDGSEEEVELGEDALDTMEFTGGAIDLGEAAAETMALGLDPYPRGADAEEKLRAAGVKSEEEAGPFGALAGLKDALNRKG</sequence>
<reference evidence="1 2" key="1">
    <citation type="submission" date="2018-07" db="EMBL/GenBank/DDBJ databases">
        <title>a novel species of Sphingomonas isolated from the rhizosphere soil of Araceae plant.</title>
        <authorList>
            <person name="Zhiyong W."/>
            <person name="Qinglan Z."/>
            <person name="Zhiwei F."/>
            <person name="Ding X."/>
            <person name="Gejiao W."/>
            <person name="Shixue Z."/>
        </authorList>
    </citation>
    <scope>NUCLEOTIDE SEQUENCE [LARGE SCALE GENOMIC DNA]</scope>
    <source>
        <strain evidence="1 2">WZY 27</strain>
    </source>
</reference>
<proteinExistence type="predicted"/>
<evidence type="ECO:0000313" key="1">
    <source>
        <dbReference type="EMBL" id="RDE04708.1"/>
    </source>
</evidence>
<keyword evidence="2" id="KW-1185">Reference proteome</keyword>
<name>A0A369VQN8_9SPHN</name>
<dbReference type="AlphaFoldDB" id="A0A369VQN8"/>
<dbReference type="OrthoDB" id="8443793at2"/>
<organism evidence="1 2">
    <name type="scientific">Sphingomonas aracearum</name>
    <dbReference type="NCBI Taxonomy" id="2283317"/>
    <lineage>
        <taxon>Bacteria</taxon>
        <taxon>Pseudomonadati</taxon>
        <taxon>Pseudomonadota</taxon>
        <taxon>Alphaproteobacteria</taxon>
        <taxon>Sphingomonadales</taxon>
        <taxon>Sphingomonadaceae</taxon>
        <taxon>Sphingomonas</taxon>
    </lineage>
</organism>
<dbReference type="EMBL" id="QQNB01000003">
    <property type="protein sequence ID" value="RDE04708.1"/>
    <property type="molecule type" value="Genomic_DNA"/>
</dbReference>
<protein>
    <submittedName>
        <fullName evidence="1">DUF177 domain-containing protein</fullName>
    </submittedName>
</protein>
<dbReference type="Pfam" id="PF02620">
    <property type="entry name" value="YceD"/>
    <property type="match status" value="1"/>
</dbReference>
<dbReference type="Proteomes" id="UP000253918">
    <property type="component" value="Unassembled WGS sequence"/>
</dbReference>
<dbReference type="InterPro" id="IPR003772">
    <property type="entry name" value="YceD"/>
</dbReference>
<accession>A0A369VQN8</accession>
<comment type="caution">
    <text evidence="1">The sequence shown here is derived from an EMBL/GenBank/DDBJ whole genome shotgun (WGS) entry which is preliminary data.</text>
</comment>